<dbReference type="InterPro" id="IPR017853">
    <property type="entry name" value="GH"/>
</dbReference>
<comment type="caution">
    <text evidence="2">The sequence shown here is derived from an EMBL/GenBank/DDBJ whole genome shotgun (WGS) entry which is preliminary data.</text>
</comment>
<evidence type="ECO:0000313" key="2">
    <source>
        <dbReference type="EMBL" id="TDY38908.1"/>
    </source>
</evidence>
<reference evidence="2 3" key="1">
    <citation type="submission" date="2019-03" db="EMBL/GenBank/DDBJ databases">
        <title>Genomic Encyclopedia of Type Strains, Phase III (KMG-III): the genomes of soil and plant-associated and newly described type strains.</title>
        <authorList>
            <person name="Whitman W."/>
        </authorList>
    </citation>
    <scope>NUCLEOTIDE SEQUENCE [LARGE SCALE GENOMIC DNA]</scope>
    <source>
        <strain evidence="2 3">LMG 29544</strain>
    </source>
</reference>
<dbReference type="SUPFAM" id="SSF51445">
    <property type="entry name" value="(Trans)glycosidases"/>
    <property type="match status" value="1"/>
</dbReference>
<dbReference type="PANTHER" id="PTHR35882:SF2">
    <property type="entry name" value="PELA"/>
    <property type="match status" value="1"/>
</dbReference>
<sequence length="981" mass="104662">MSTEIHTGAATPLSPARRRFVAASRRRGAGRWLFALAMLVAGAAPCVHAQAPTVTASPQQPTTGARDAGSPQQKATANIAFFDGARPPVNLLQAFDAVVIDPASAFEPGAHPLAHTVWIARTHPASGDHVAQQIEPLWQRGYRGFLLDTPAAIAAIDAIHAAHPDARLIVGGDDALRAALPHAAALYAVVGPSLVRGVAPGGGTRTSDVTAIERAARIEAARSFMQRTGVPVISIELCPSDDRACARTTAAQVVASGITPYVTNTARNVVGIGAIEVLPRRILVVQNPPSDLPLDETPGVRDVAMPLNYLGYDVQYAQMNDTLPDDVTPDRYAGVVVWLEGDEPRDTAAWRAWVDERIAAHVPVAFIGQFGFDAAADEGAALDLQPVLGPFTDPVSVVSRDPMIGFETEPRLGPRDLTGVRVGAASQSLLRVKSGAATLDPVAITPWGGYSLSPYTVVSLSGVGQERWAIQPIQFFSRALRLTPMPAPSLTTENGRRLFMTHVDGDGFASRAEFPGPDYSGEALYEQIFTRYKVPMTLSVIEGEVGPQGLYPQISSRLEAIARKMFALPYVAIGTHTYSHPFDWADVDATTGERVDRGDRGGGGDTAFSLNIPNYTFNIDREITGSIDYINTRLAPPGKKAEVLQWPGNCEPPAIVVRKVYAAGVDNINGGDTVITKSANSWTNIAPIGISKGPGAYQVFAPNQDENVYTNDWIGPFYGFTRVLETFDMTERPLRFKPIDVYYHMYSGTKVASLRALDQIFSTVLKQPVLPVQITDYAHKVLDWRGFAVAREVRAADAGASDASGAAYGVAPGAAHGTATASTASGTAGTWIVRGNGEVRELHWPGTNAPDLRASDGVTGYAAGPDGIYIHIADGAARVAFDAPRDGAAPRSAVASAGTVPYIAQANGFVRNFKRDAHRMSFEFGGYYQPFVELANAQRCSVSVAGRPVDVRRDGARLRFDMPPAAALQIDYRAVEVACNG</sequence>
<keyword evidence="1" id="KW-0732">Signal</keyword>
<feature type="chain" id="PRO_5020274296" description="Sugar ABC transporter" evidence="1">
    <location>
        <begin position="50"/>
        <end position="981"/>
    </location>
</feature>
<dbReference type="EMBL" id="SORE01000029">
    <property type="protein sequence ID" value="TDY38908.1"/>
    <property type="molecule type" value="Genomic_DNA"/>
</dbReference>
<dbReference type="AlphaFoldDB" id="A0A4R8L9Q2"/>
<protein>
    <recommendedName>
        <fullName evidence="4">Sugar ABC transporter</fullName>
    </recommendedName>
</protein>
<dbReference type="PIRSF" id="PIRSF029570">
    <property type="entry name" value="UCP029570"/>
    <property type="match status" value="1"/>
</dbReference>
<dbReference type="CDD" id="cd10922">
    <property type="entry name" value="CE4_PelA_like_C"/>
    <property type="match status" value="1"/>
</dbReference>
<feature type="signal peptide" evidence="1">
    <location>
        <begin position="1"/>
        <end position="49"/>
    </location>
</feature>
<dbReference type="Proteomes" id="UP000295509">
    <property type="component" value="Unassembled WGS sequence"/>
</dbReference>
<name>A0A4R8L9Q2_9BURK</name>
<gene>
    <name evidence="2" type="ORF">BX592_12924</name>
</gene>
<accession>A0A4R8L9Q2</accession>
<proteinExistence type="predicted"/>
<keyword evidence="3" id="KW-1185">Reference proteome</keyword>
<evidence type="ECO:0008006" key="4">
    <source>
        <dbReference type="Google" id="ProtNLM"/>
    </source>
</evidence>
<evidence type="ECO:0000313" key="3">
    <source>
        <dbReference type="Proteomes" id="UP000295509"/>
    </source>
</evidence>
<evidence type="ECO:0000256" key="1">
    <source>
        <dbReference type="SAM" id="SignalP"/>
    </source>
</evidence>
<dbReference type="InterPro" id="IPR016925">
    <property type="entry name" value="UCP029570"/>
</dbReference>
<organism evidence="2 3">
    <name type="scientific">Paraburkholderia rhizosphaerae</name>
    <dbReference type="NCBI Taxonomy" id="480658"/>
    <lineage>
        <taxon>Bacteria</taxon>
        <taxon>Pseudomonadati</taxon>
        <taxon>Pseudomonadota</taxon>
        <taxon>Betaproteobacteria</taxon>
        <taxon>Burkholderiales</taxon>
        <taxon>Burkholderiaceae</taxon>
        <taxon>Paraburkholderia</taxon>
    </lineage>
</organism>
<dbReference type="PANTHER" id="PTHR35882">
    <property type="entry name" value="PELA"/>
    <property type="match status" value="1"/>
</dbReference>